<dbReference type="Proteomes" id="UP000244880">
    <property type="component" value="Unassembled WGS sequence"/>
</dbReference>
<evidence type="ECO:0000313" key="1">
    <source>
        <dbReference type="EMBL" id="SPH20949.1"/>
    </source>
</evidence>
<dbReference type="AlphaFoldDB" id="A0A2R8BDD8"/>
<keyword evidence="2" id="KW-1185">Reference proteome</keyword>
<name>A0A2R8BDD8_9RHOB</name>
<gene>
    <name evidence="1" type="ORF">ASD8599_01690</name>
</gene>
<dbReference type="SUPFAM" id="SSF53218">
    <property type="entry name" value="Molybdenum cofactor biosynthesis proteins"/>
    <property type="match status" value="1"/>
</dbReference>
<reference evidence="1 2" key="1">
    <citation type="submission" date="2018-03" db="EMBL/GenBank/DDBJ databases">
        <authorList>
            <person name="Keele B.F."/>
        </authorList>
    </citation>
    <scope>NUCLEOTIDE SEQUENCE [LARGE SCALE GENOMIC DNA]</scope>
    <source>
        <strain evidence="1 2">CECT 8599</strain>
    </source>
</reference>
<sequence>MKFGPVATAKAAGAILAHSMEAAERPYEMQMSYRVPKGTVLTAEHVADFAQEGHDNLVVARLETGDVEENDAATQLGAAVAQDPAALGLRVSAAGAGRVNLYALHAGIVQIDRLAIEAFNTVNPMITIATVPQYHRVDADGMIATIKVISYAVPDRDVIRASAALADALLVLPAQFASATLIETRVGRNDPSDKGRNALLGRLHRFGMMLTDRVIVPHKTGDIAQAISQATGEFVFLLTASATSDTHDVGPEALRQAGGRVTSYGMPVDPGNLLFFGACGAKPVIGLPGCARSPALNGADWVMERLICGVELHPKDIAAMGVGGLLKEIPTRPRPRASTP</sequence>
<dbReference type="EMBL" id="OMOR01000001">
    <property type="protein sequence ID" value="SPH20949.1"/>
    <property type="molecule type" value="Genomic_DNA"/>
</dbReference>
<evidence type="ECO:0000313" key="2">
    <source>
        <dbReference type="Proteomes" id="UP000244880"/>
    </source>
</evidence>
<dbReference type="RefSeq" id="WP_108828088.1">
    <property type="nucleotide sequence ID" value="NZ_OMOR01000001.1"/>
</dbReference>
<organism evidence="1 2">
    <name type="scientific">Ascidiaceihabitans donghaensis</name>
    <dbReference type="NCBI Taxonomy" id="1510460"/>
    <lineage>
        <taxon>Bacteria</taxon>
        <taxon>Pseudomonadati</taxon>
        <taxon>Pseudomonadota</taxon>
        <taxon>Alphaproteobacteria</taxon>
        <taxon>Rhodobacterales</taxon>
        <taxon>Paracoccaceae</taxon>
        <taxon>Ascidiaceihabitans</taxon>
    </lineage>
</organism>
<dbReference type="OrthoDB" id="9779263at2"/>
<accession>A0A2R8BDD8</accession>
<dbReference type="CDD" id="cd03522">
    <property type="entry name" value="MoeA_like"/>
    <property type="match status" value="1"/>
</dbReference>
<proteinExistence type="predicted"/>
<dbReference type="Gene3D" id="3.40.980.10">
    <property type="entry name" value="MoaB/Mog-like domain"/>
    <property type="match status" value="1"/>
</dbReference>
<dbReference type="InterPro" id="IPR036425">
    <property type="entry name" value="MoaB/Mog-like_dom_sf"/>
</dbReference>
<dbReference type="UniPathway" id="UPA00344"/>
<protein>
    <submittedName>
        <fullName evidence="1">Uncharacterized protein</fullName>
    </submittedName>
</protein>